<dbReference type="EMBL" id="CP121196">
    <property type="protein sequence ID" value="XBH16658.1"/>
    <property type="molecule type" value="Genomic_DNA"/>
</dbReference>
<evidence type="ECO:0000256" key="4">
    <source>
        <dbReference type="ARBA" id="ARBA00022801"/>
    </source>
</evidence>
<name>A0AAU7DG45_9BACT</name>
<dbReference type="GO" id="GO:0009318">
    <property type="term" value="C:exodeoxyribonuclease VII complex"/>
    <property type="evidence" value="ECO:0007669"/>
    <property type="project" value="UniProtKB-UniRule"/>
</dbReference>
<evidence type="ECO:0000256" key="5">
    <source>
        <dbReference type="ARBA" id="ARBA00022839"/>
    </source>
</evidence>
<dbReference type="PANTHER" id="PTHR34137">
    <property type="entry name" value="EXODEOXYRIBONUCLEASE 7 SMALL SUBUNIT"/>
    <property type="match status" value="1"/>
</dbReference>
<protein>
    <recommendedName>
        <fullName evidence="6">Exodeoxyribonuclease 7 small subunit</fullName>
        <ecNumber evidence="6">3.1.11.6</ecNumber>
    </recommendedName>
    <alternativeName>
        <fullName evidence="6">Exodeoxyribonuclease VII small subunit</fullName>
        <shortName evidence="6">Exonuclease VII small subunit</shortName>
    </alternativeName>
</protein>
<evidence type="ECO:0000313" key="7">
    <source>
        <dbReference type="EMBL" id="XBH16658.1"/>
    </source>
</evidence>
<dbReference type="HAMAP" id="MF_00337">
    <property type="entry name" value="Exonuc_7_S"/>
    <property type="match status" value="1"/>
</dbReference>
<dbReference type="NCBIfam" id="TIGR01280">
    <property type="entry name" value="xseB"/>
    <property type="match status" value="1"/>
</dbReference>
<keyword evidence="3 6" id="KW-0540">Nuclease</keyword>
<dbReference type="PIRSF" id="PIRSF006488">
    <property type="entry name" value="Exonuc_VII_S"/>
    <property type="match status" value="1"/>
</dbReference>
<dbReference type="GO" id="GO:0006308">
    <property type="term" value="P:DNA catabolic process"/>
    <property type="evidence" value="ECO:0007669"/>
    <property type="project" value="UniProtKB-UniRule"/>
</dbReference>
<dbReference type="RefSeq" id="WP_348261887.1">
    <property type="nucleotide sequence ID" value="NZ_CP121196.1"/>
</dbReference>
<organism evidence="7">
    <name type="scientific">Telmatobacter sp. DSM 110680</name>
    <dbReference type="NCBI Taxonomy" id="3036704"/>
    <lineage>
        <taxon>Bacteria</taxon>
        <taxon>Pseudomonadati</taxon>
        <taxon>Acidobacteriota</taxon>
        <taxon>Terriglobia</taxon>
        <taxon>Terriglobales</taxon>
        <taxon>Acidobacteriaceae</taxon>
        <taxon>Telmatobacter</taxon>
    </lineage>
</organism>
<dbReference type="Gene3D" id="1.10.287.1040">
    <property type="entry name" value="Exonuclease VII, small subunit"/>
    <property type="match status" value="1"/>
</dbReference>
<dbReference type="SUPFAM" id="SSF116842">
    <property type="entry name" value="XseB-like"/>
    <property type="match status" value="1"/>
</dbReference>
<dbReference type="GO" id="GO:0005829">
    <property type="term" value="C:cytosol"/>
    <property type="evidence" value="ECO:0007669"/>
    <property type="project" value="TreeGrafter"/>
</dbReference>
<comment type="function">
    <text evidence="6">Bidirectionally degrades single-stranded DNA into large acid-insoluble oligonucleotides, which are then degraded further into small acid-soluble oligonucleotides.</text>
</comment>
<proteinExistence type="inferred from homology"/>
<comment type="similarity">
    <text evidence="1 6">Belongs to the XseB family.</text>
</comment>
<reference evidence="7" key="1">
    <citation type="submission" date="2023-03" db="EMBL/GenBank/DDBJ databases">
        <title>Edaphobacter sp.</title>
        <authorList>
            <person name="Huber K.J."/>
            <person name="Papendorf J."/>
            <person name="Pilke C."/>
            <person name="Bunk B."/>
            <person name="Sproeer C."/>
            <person name="Pester M."/>
        </authorList>
    </citation>
    <scope>NUCLEOTIDE SEQUENCE</scope>
    <source>
        <strain evidence="7">DSM 110680</strain>
    </source>
</reference>
<evidence type="ECO:0000256" key="6">
    <source>
        <dbReference type="HAMAP-Rule" id="MF_00337"/>
    </source>
</evidence>
<accession>A0AAU7DG45</accession>
<dbReference type="InterPro" id="IPR003761">
    <property type="entry name" value="Exonuc_VII_S"/>
</dbReference>
<dbReference type="NCBIfam" id="NF002140">
    <property type="entry name" value="PRK00977.1-4"/>
    <property type="match status" value="1"/>
</dbReference>
<keyword evidence="5 6" id="KW-0269">Exonuclease</keyword>
<comment type="catalytic activity">
    <reaction evidence="6">
        <text>Exonucleolytic cleavage in either 5'- to 3'- or 3'- to 5'-direction to yield nucleoside 5'-phosphates.</text>
        <dbReference type="EC" id="3.1.11.6"/>
    </reaction>
</comment>
<evidence type="ECO:0000256" key="2">
    <source>
        <dbReference type="ARBA" id="ARBA00022490"/>
    </source>
</evidence>
<evidence type="ECO:0000256" key="3">
    <source>
        <dbReference type="ARBA" id="ARBA00022722"/>
    </source>
</evidence>
<evidence type="ECO:0000256" key="1">
    <source>
        <dbReference type="ARBA" id="ARBA00009998"/>
    </source>
</evidence>
<comment type="subunit">
    <text evidence="6">Heterooligomer composed of large and small subunits.</text>
</comment>
<dbReference type="PANTHER" id="PTHR34137:SF1">
    <property type="entry name" value="EXODEOXYRIBONUCLEASE 7 SMALL SUBUNIT"/>
    <property type="match status" value="1"/>
</dbReference>
<dbReference type="Pfam" id="PF02609">
    <property type="entry name" value="Exonuc_VII_S"/>
    <property type="match status" value="1"/>
</dbReference>
<comment type="subcellular location">
    <subcellularLocation>
        <location evidence="6">Cytoplasm</location>
    </subcellularLocation>
</comment>
<dbReference type="AlphaFoldDB" id="A0AAU7DG45"/>
<keyword evidence="4 6" id="KW-0378">Hydrolase</keyword>
<gene>
    <name evidence="6" type="primary">xseB</name>
    <name evidence="7" type="ORF">P8935_19040</name>
</gene>
<dbReference type="InterPro" id="IPR037004">
    <property type="entry name" value="Exonuc_VII_ssu_sf"/>
</dbReference>
<dbReference type="EC" id="3.1.11.6" evidence="6"/>
<keyword evidence="2 6" id="KW-0963">Cytoplasm</keyword>
<sequence>MPSFEESLKKLETIVDQLEKGDLSLEDSIKLFEEGVGLSAACKKELDEAEGKVQILMKQRDGSFKTAPFPADK</sequence>
<dbReference type="GO" id="GO:0008855">
    <property type="term" value="F:exodeoxyribonuclease VII activity"/>
    <property type="evidence" value="ECO:0007669"/>
    <property type="project" value="UniProtKB-UniRule"/>
</dbReference>